<keyword evidence="2" id="KW-1185">Reference proteome</keyword>
<accession>A0A1I0SC03</accession>
<dbReference type="RefSeq" id="WP_089901798.1">
    <property type="nucleotide sequence ID" value="NZ_FOJG01000002.1"/>
</dbReference>
<organism evidence="1 2">
    <name type="scientific">Chitinophaga arvensicola</name>
    <dbReference type="NCBI Taxonomy" id="29529"/>
    <lineage>
        <taxon>Bacteria</taxon>
        <taxon>Pseudomonadati</taxon>
        <taxon>Bacteroidota</taxon>
        <taxon>Chitinophagia</taxon>
        <taxon>Chitinophagales</taxon>
        <taxon>Chitinophagaceae</taxon>
        <taxon>Chitinophaga</taxon>
    </lineage>
</organism>
<evidence type="ECO:0008006" key="3">
    <source>
        <dbReference type="Google" id="ProtNLM"/>
    </source>
</evidence>
<dbReference type="PANTHER" id="PTHR14097:SF8">
    <property type="entry name" value="NAD(P)-BINDING DOMAIN-CONTAINING PROTEIN"/>
    <property type="match status" value="1"/>
</dbReference>
<protein>
    <recommendedName>
        <fullName evidence="3">NAD dependent epimerase/dehydratase family protein</fullName>
    </recommendedName>
</protein>
<name>A0A1I0SC03_9BACT</name>
<dbReference type="Gene3D" id="3.40.50.720">
    <property type="entry name" value="NAD(P)-binding Rossmann-like Domain"/>
    <property type="match status" value="1"/>
</dbReference>
<dbReference type="EMBL" id="FOJG01000002">
    <property type="protein sequence ID" value="SEW54150.1"/>
    <property type="molecule type" value="Genomic_DNA"/>
</dbReference>
<dbReference type="STRING" id="29529.SAMN04488122_5935"/>
<evidence type="ECO:0000313" key="2">
    <source>
        <dbReference type="Proteomes" id="UP000199310"/>
    </source>
</evidence>
<gene>
    <name evidence="1" type="ORF">SAMN04488122_5935</name>
</gene>
<evidence type="ECO:0000313" key="1">
    <source>
        <dbReference type="EMBL" id="SEW54150.1"/>
    </source>
</evidence>
<dbReference type="AlphaFoldDB" id="A0A1I0SC03"/>
<dbReference type="SUPFAM" id="SSF51735">
    <property type="entry name" value="NAD(P)-binding Rossmann-fold domains"/>
    <property type="match status" value="1"/>
</dbReference>
<proteinExistence type="predicted"/>
<dbReference type="PANTHER" id="PTHR14097">
    <property type="entry name" value="OXIDOREDUCTASE HTATIP2"/>
    <property type="match status" value="1"/>
</dbReference>
<sequence length="221" mass="24891">MDIRAIITGSTGMVGEGVLHECLQHPDVTAVLVINRKPCGVQHPKLKEIIHEDFYDMLPIAAQLHDYNACYFCLGVSSVGMKEAAYKRVTYDLTMELAKTLAALNSDMTFCYVSGGGTDSTEKGRSMWARVKGKTENDLLKLPFKAAYMFRPGFMLSSDGMKNTQAFYKYVAWMYPFFRRYFPQWVSTLAELGQAMINATRYGYAKPVLEVKDIVSLAHHP</sequence>
<dbReference type="OrthoDB" id="9798632at2"/>
<dbReference type="InterPro" id="IPR036291">
    <property type="entry name" value="NAD(P)-bd_dom_sf"/>
</dbReference>
<dbReference type="Proteomes" id="UP000199310">
    <property type="component" value="Unassembled WGS sequence"/>
</dbReference>
<reference evidence="2" key="1">
    <citation type="submission" date="2016-10" db="EMBL/GenBank/DDBJ databases">
        <authorList>
            <person name="Varghese N."/>
            <person name="Submissions S."/>
        </authorList>
    </citation>
    <scope>NUCLEOTIDE SEQUENCE [LARGE SCALE GENOMIC DNA]</scope>
    <source>
        <strain evidence="2">DSM 3695</strain>
    </source>
</reference>